<dbReference type="EMBL" id="JBHTAI010000005">
    <property type="protein sequence ID" value="MFC7148668.1"/>
    <property type="molecule type" value="Genomic_DNA"/>
</dbReference>
<name>A0ABW2F630_9BACL</name>
<feature type="compositionally biased region" description="Basic residues" evidence="1">
    <location>
        <begin position="109"/>
        <end position="124"/>
    </location>
</feature>
<evidence type="ECO:0000313" key="4">
    <source>
        <dbReference type="Proteomes" id="UP001596378"/>
    </source>
</evidence>
<evidence type="ECO:0000256" key="1">
    <source>
        <dbReference type="SAM" id="MobiDB-lite"/>
    </source>
</evidence>
<organism evidence="3 4">
    <name type="scientific">Cohnella cellulosilytica</name>
    <dbReference type="NCBI Taxonomy" id="986710"/>
    <lineage>
        <taxon>Bacteria</taxon>
        <taxon>Bacillati</taxon>
        <taxon>Bacillota</taxon>
        <taxon>Bacilli</taxon>
        <taxon>Bacillales</taxon>
        <taxon>Paenibacillaceae</taxon>
        <taxon>Cohnella</taxon>
    </lineage>
</organism>
<evidence type="ECO:0000259" key="2">
    <source>
        <dbReference type="SMART" id="SM00914"/>
    </source>
</evidence>
<dbReference type="SMART" id="SM00914">
    <property type="entry name" value="IDEAL"/>
    <property type="match status" value="1"/>
</dbReference>
<reference evidence="4" key="1">
    <citation type="journal article" date="2019" name="Int. J. Syst. Evol. Microbiol.">
        <title>The Global Catalogue of Microorganisms (GCM) 10K type strain sequencing project: providing services to taxonomists for standard genome sequencing and annotation.</title>
        <authorList>
            <consortium name="The Broad Institute Genomics Platform"/>
            <consortium name="The Broad Institute Genome Sequencing Center for Infectious Disease"/>
            <person name="Wu L."/>
            <person name="Ma J."/>
        </authorList>
    </citation>
    <scope>NUCLEOTIDE SEQUENCE [LARGE SCALE GENOMIC DNA]</scope>
    <source>
        <strain evidence="4">KCTC 12907</strain>
    </source>
</reference>
<dbReference type="RefSeq" id="WP_378052468.1">
    <property type="nucleotide sequence ID" value="NZ_JBHMDN010000055.1"/>
</dbReference>
<protein>
    <submittedName>
        <fullName evidence="3">IDEAL domain-containing protein</fullName>
    </submittedName>
</protein>
<gene>
    <name evidence="3" type="ORF">ACFQMJ_09045</name>
</gene>
<proteinExistence type="predicted"/>
<evidence type="ECO:0000313" key="3">
    <source>
        <dbReference type="EMBL" id="MFC7148668.1"/>
    </source>
</evidence>
<accession>A0ABW2F630</accession>
<comment type="caution">
    <text evidence="3">The sequence shown here is derived from an EMBL/GenBank/DDBJ whole genome shotgun (WGS) entry which is preliminary data.</text>
</comment>
<keyword evidence="4" id="KW-1185">Reference proteome</keyword>
<sequence length="124" mass="14059">MKFEIGDWVQAKTRNGEFVHGFIESIDQAQGMAKVFVVRSDNEQSAGKTTTVLEHWLRELPAYAPEEEDSLYSLIDLALATRDEAWFMELTRSLPASSGRERQSGGLSYRRRTPVNRLGHTARS</sequence>
<dbReference type="Proteomes" id="UP001596378">
    <property type="component" value="Unassembled WGS sequence"/>
</dbReference>
<dbReference type="Pfam" id="PF08858">
    <property type="entry name" value="IDEAL"/>
    <property type="match status" value="1"/>
</dbReference>
<feature type="domain" description="IDEAL" evidence="2">
    <location>
        <begin position="52"/>
        <end position="94"/>
    </location>
</feature>
<feature type="region of interest" description="Disordered" evidence="1">
    <location>
        <begin position="95"/>
        <end position="124"/>
    </location>
</feature>
<dbReference type="InterPro" id="IPR014957">
    <property type="entry name" value="IDEAL_dom"/>
</dbReference>